<dbReference type="AlphaFoldDB" id="G7HWJ8"/>
<feature type="region of interest" description="Disordered" evidence="1">
    <location>
        <begin position="40"/>
        <end position="73"/>
    </location>
</feature>
<feature type="compositionally biased region" description="Polar residues" evidence="1">
    <location>
        <begin position="42"/>
        <end position="73"/>
    </location>
</feature>
<evidence type="ECO:0000313" key="2">
    <source>
        <dbReference type="EMBL" id="CCE54563.1"/>
    </source>
</evidence>
<evidence type="ECO:0000313" key="3">
    <source>
        <dbReference type="Proteomes" id="UP000004840"/>
    </source>
</evidence>
<dbReference type="PROSITE" id="PS51257">
    <property type="entry name" value="PROKAR_LIPOPROTEIN"/>
    <property type="match status" value="1"/>
</dbReference>
<organism evidence="2 3">
    <name type="scientific">Corynebacterium casei UCMA 3821</name>
    <dbReference type="NCBI Taxonomy" id="1110505"/>
    <lineage>
        <taxon>Bacteria</taxon>
        <taxon>Bacillati</taxon>
        <taxon>Actinomycetota</taxon>
        <taxon>Actinomycetes</taxon>
        <taxon>Mycobacteriales</taxon>
        <taxon>Corynebacteriaceae</taxon>
        <taxon>Corynebacterium</taxon>
    </lineage>
</organism>
<protein>
    <submittedName>
        <fullName evidence="2">Uncharacterized protein</fullName>
    </submittedName>
</protein>
<sequence>MISRASMTIGSVLISAFLVSSCGTTEEENTPVTVTQTVAAHPTTSATSEQSATPTTESSQEKPSTNSAAQPTTNDRVFAAIDKILADEPDGVVVYIDRWDTHGTSNPGYDIDVVVGSHVLKEEVEFKPKTTQTNSAGPPSEIQNQALISDDQGVARNSFSTSTAVELAFANAQYSAQGDSGVGMMDGREVIPRRQHEYGSDPMDNPNQAPIVPREESEGYKKHNPRAQLDDHAQAVANSVQAAVTAADAIEQALDQYPGGILQQAQLEQGDQGVQWAIQLNTDNRQPLVELKIPAR</sequence>
<gene>
    <name evidence="2" type="ORF">CCAS_04945</name>
</gene>
<comment type="caution">
    <text evidence="2">The sequence shown here is derived from an EMBL/GenBank/DDBJ whole genome shotgun (WGS) entry which is preliminary data.</text>
</comment>
<proteinExistence type="predicted"/>
<dbReference type="EMBL" id="CAFW01000035">
    <property type="protein sequence ID" value="CCE54563.1"/>
    <property type="molecule type" value="Genomic_DNA"/>
</dbReference>
<dbReference type="Proteomes" id="UP000004840">
    <property type="component" value="Unassembled WGS sequence"/>
</dbReference>
<accession>G7HWJ8</accession>
<name>G7HWJ8_9CORY</name>
<evidence type="ECO:0000256" key="1">
    <source>
        <dbReference type="SAM" id="MobiDB-lite"/>
    </source>
</evidence>
<reference evidence="2 3" key="1">
    <citation type="journal article" date="2012" name="J. Bacteriol.">
        <title>Genome Sequence of Corynebacterium casei UCMA 3821, Isolated from a Smear-Ripened Cheese.</title>
        <authorList>
            <person name="Monnet C."/>
            <person name="Loux V."/>
            <person name="Bento P."/>
            <person name="Gibrat J.F."/>
            <person name="Straub C."/>
            <person name="Bonnarme P."/>
            <person name="Landaud S."/>
            <person name="Irlinger F."/>
        </authorList>
    </citation>
    <scope>NUCLEOTIDE SEQUENCE [LARGE SCALE GENOMIC DNA]</scope>
    <source>
        <strain evidence="2 3">UCMA 3821</strain>
    </source>
</reference>